<reference evidence="2 3" key="1">
    <citation type="submission" date="2018-03" db="EMBL/GenBank/DDBJ databases">
        <title>Rhodobacter blasticus.</title>
        <authorList>
            <person name="Meyer T.E."/>
            <person name="Miller S."/>
            <person name="Lodha T."/>
            <person name="Gandham S."/>
            <person name="Chintalapati S."/>
            <person name="Chintalapati V.R."/>
        </authorList>
    </citation>
    <scope>NUCLEOTIDE SEQUENCE [LARGE SCALE GENOMIC DNA]</scope>
    <source>
        <strain evidence="2 3">DSM 2131</strain>
    </source>
</reference>
<protein>
    <recommendedName>
        <fullName evidence="1">Virulence-associated protein E-like domain-containing protein</fullName>
    </recommendedName>
</protein>
<comment type="caution">
    <text evidence="2">The sequence shown here is derived from an EMBL/GenBank/DDBJ whole genome shotgun (WGS) entry which is preliminary data.</text>
</comment>
<organism evidence="2 3">
    <name type="scientific">Fuscovulum blasticum DSM 2131</name>
    <dbReference type="NCBI Taxonomy" id="1188250"/>
    <lineage>
        <taxon>Bacteria</taxon>
        <taxon>Pseudomonadati</taxon>
        <taxon>Pseudomonadota</taxon>
        <taxon>Alphaproteobacteria</taxon>
        <taxon>Rhodobacterales</taxon>
        <taxon>Paracoccaceae</taxon>
        <taxon>Pseudogemmobacter</taxon>
    </lineage>
</organism>
<dbReference type="PANTHER" id="PTHR34985">
    <property type="entry name" value="SLR0554 PROTEIN"/>
    <property type="match status" value="1"/>
</dbReference>
<dbReference type="PANTHER" id="PTHR34985:SF1">
    <property type="entry name" value="SLR0554 PROTEIN"/>
    <property type="match status" value="1"/>
</dbReference>
<gene>
    <name evidence="2" type="ORF">C5F44_14095</name>
</gene>
<dbReference type="EMBL" id="PZKE01000015">
    <property type="protein sequence ID" value="PTE13298.1"/>
    <property type="molecule type" value="Genomic_DNA"/>
</dbReference>
<dbReference type="InterPro" id="IPR007936">
    <property type="entry name" value="VapE-like_dom"/>
</dbReference>
<feature type="domain" description="Virulence-associated protein E-like" evidence="1">
    <location>
        <begin position="203"/>
        <end position="413"/>
    </location>
</feature>
<dbReference type="Proteomes" id="UP000241362">
    <property type="component" value="Unassembled WGS sequence"/>
</dbReference>
<dbReference type="RefSeq" id="WP_107674189.1">
    <property type="nucleotide sequence ID" value="NZ_PZKE01000015.1"/>
</dbReference>
<evidence type="ECO:0000313" key="2">
    <source>
        <dbReference type="EMBL" id="PTE13298.1"/>
    </source>
</evidence>
<dbReference type="Pfam" id="PF05272">
    <property type="entry name" value="VapE-like_dom"/>
    <property type="match status" value="1"/>
</dbReference>
<evidence type="ECO:0000259" key="1">
    <source>
        <dbReference type="Pfam" id="PF05272"/>
    </source>
</evidence>
<name>A0A2T4J627_FUSBL</name>
<feature type="non-terminal residue" evidence="2">
    <location>
        <position position="1"/>
    </location>
</feature>
<evidence type="ECO:0000313" key="3">
    <source>
        <dbReference type="Proteomes" id="UP000241362"/>
    </source>
</evidence>
<accession>A0A2T4J627</accession>
<proteinExistence type="predicted"/>
<sequence>TSFGQSRLMACAELVRSLYPDAEIIIAGDQHGDPMRGPDAARKAAAAVQGTCVLPPNAGEDWDDILRLRGAEAVREALCPVALDGEVLMPGEGVERHAIVVDNNGKPIWNMTNAITVLSTHYDWRKVFGFNKLTGKRVVFRALPGSGEKINGWRDLMDDDYIAVQAWFNRNAYPRATADITVNAVRAVSHAFSFDPLTDYLGALRWDGKPRIDTWLIDYLGVQDGPQRRAYGRKWLISAVARAYQPGCKADYMLVLEGEQGLRKSSVMRVLTGSAWFSDNLPPMGTKDASEHLAGRWIIEVAELDSMSRAGIETAKAFITRQTESFRPAYGRETISQHRRCVFVGTTNRDNWLNDSSGGRRFWPVRVGHINIELVTRDRDQIWAEAVAAYRSGERWWLEGEIEALARQDQAERLNTDPWQPDIAGYLSGKAHVAIADILWECLMIEKAKRTRGDSSRVTVVLQSLGWRRDGQFTSGTNKGQARYAPAH</sequence>
<dbReference type="AlphaFoldDB" id="A0A2T4J627"/>
<keyword evidence="3" id="KW-1185">Reference proteome</keyword>